<feature type="chain" id="PRO_5018767121" evidence="1">
    <location>
        <begin position="27"/>
        <end position="80"/>
    </location>
</feature>
<dbReference type="AlphaFoldDB" id="A0A3S4ZVB4"/>
<name>A0A3S4ZVB4_9PLAT</name>
<sequence>MKMRRRGNTKADVLLPALLQLPPAPAQPVQQTQSALHSIQNNQQNDLYAMMYHLDIPESQENSPQGPIGWLEMRKGWTGR</sequence>
<dbReference type="Proteomes" id="UP000784294">
    <property type="component" value="Unassembled WGS sequence"/>
</dbReference>
<organism evidence="2 3">
    <name type="scientific">Protopolystoma xenopodis</name>
    <dbReference type="NCBI Taxonomy" id="117903"/>
    <lineage>
        <taxon>Eukaryota</taxon>
        <taxon>Metazoa</taxon>
        <taxon>Spiralia</taxon>
        <taxon>Lophotrochozoa</taxon>
        <taxon>Platyhelminthes</taxon>
        <taxon>Monogenea</taxon>
        <taxon>Polyopisthocotylea</taxon>
        <taxon>Polystomatidea</taxon>
        <taxon>Polystomatidae</taxon>
        <taxon>Protopolystoma</taxon>
    </lineage>
</organism>
<evidence type="ECO:0000313" key="3">
    <source>
        <dbReference type="Proteomes" id="UP000784294"/>
    </source>
</evidence>
<accession>A0A3S4ZVB4</accession>
<evidence type="ECO:0000256" key="1">
    <source>
        <dbReference type="SAM" id="SignalP"/>
    </source>
</evidence>
<reference evidence="2" key="1">
    <citation type="submission" date="2018-11" db="EMBL/GenBank/DDBJ databases">
        <authorList>
            <consortium name="Pathogen Informatics"/>
        </authorList>
    </citation>
    <scope>NUCLEOTIDE SEQUENCE</scope>
</reference>
<keyword evidence="3" id="KW-1185">Reference proteome</keyword>
<comment type="caution">
    <text evidence="2">The sequence shown here is derived from an EMBL/GenBank/DDBJ whole genome shotgun (WGS) entry which is preliminary data.</text>
</comment>
<dbReference type="EMBL" id="CAAALY010048089">
    <property type="protein sequence ID" value="VEL20807.1"/>
    <property type="molecule type" value="Genomic_DNA"/>
</dbReference>
<protein>
    <submittedName>
        <fullName evidence="2">Uncharacterized protein</fullName>
    </submittedName>
</protein>
<proteinExistence type="predicted"/>
<feature type="signal peptide" evidence="1">
    <location>
        <begin position="1"/>
        <end position="26"/>
    </location>
</feature>
<evidence type="ECO:0000313" key="2">
    <source>
        <dbReference type="EMBL" id="VEL20807.1"/>
    </source>
</evidence>
<gene>
    <name evidence="2" type="ORF">PXEA_LOCUS14247</name>
</gene>
<keyword evidence="1" id="KW-0732">Signal</keyword>